<dbReference type="GO" id="GO:0009451">
    <property type="term" value="P:RNA modification"/>
    <property type="evidence" value="ECO:0007669"/>
    <property type="project" value="InterPro"/>
</dbReference>
<evidence type="ECO:0000313" key="3">
    <source>
        <dbReference type="EMBL" id="KAI5427727.1"/>
    </source>
</evidence>
<dbReference type="InterPro" id="IPR002885">
    <property type="entry name" value="PPR_rpt"/>
</dbReference>
<dbReference type="PANTHER" id="PTHR47926">
    <property type="entry name" value="PENTATRICOPEPTIDE REPEAT-CONTAINING PROTEIN"/>
    <property type="match status" value="1"/>
</dbReference>
<dbReference type="Gramene" id="Psat03G0294800-T1">
    <property type="protein sequence ID" value="KAI5427727.1"/>
    <property type="gene ID" value="KIW84_032948"/>
</dbReference>
<dbReference type="EMBL" id="JAMSHJ010000003">
    <property type="protein sequence ID" value="KAI5427728.1"/>
    <property type="molecule type" value="Genomic_DNA"/>
</dbReference>
<keyword evidence="1" id="KW-0677">Repeat</keyword>
<protein>
    <recommendedName>
        <fullName evidence="6">Pentatricopeptide repeat-containing protein</fullName>
    </recommendedName>
</protein>
<organism evidence="3 5">
    <name type="scientific">Pisum sativum</name>
    <name type="common">Garden pea</name>
    <name type="synonym">Lathyrus oleraceus</name>
    <dbReference type="NCBI Taxonomy" id="3888"/>
    <lineage>
        <taxon>Eukaryota</taxon>
        <taxon>Viridiplantae</taxon>
        <taxon>Streptophyta</taxon>
        <taxon>Embryophyta</taxon>
        <taxon>Tracheophyta</taxon>
        <taxon>Spermatophyta</taxon>
        <taxon>Magnoliopsida</taxon>
        <taxon>eudicotyledons</taxon>
        <taxon>Gunneridae</taxon>
        <taxon>Pentapetalae</taxon>
        <taxon>rosids</taxon>
        <taxon>fabids</taxon>
        <taxon>Fabales</taxon>
        <taxon>Fabaceae</taxon>
        <taxon>Papilionoideae</taxon>
        <taxon>50 kb inversion clade</taxon>
        <taxon>NPAAA clade</taxon>
        <taxon>Hologalegina</taxon>
        <taxon>IRL clade</taxon>
        <taxon>Fabeae</taxon>
        <taxon>Lathyrus</taxon>
    </lineage>
</organism>
<dbReference type="Pfam" id="PF13041">
    <property type="entry name" value="PPR_2"/>
    <property type="match status" value="1"/>
</dbReference>
<sequence>MNSELGSAWKVFELFLKMCCIGIKANVATMLSLLCAAGDVGDFVLGKSLHGYCIKIGFGYNLNVVTALVDMYAKMGNIYLAREVFDSLVEKDVVLWNCLIRIHARNCLVEEEVALLQKMSYEGVRPNSSTFVGLLSVYPASGSMHGVKYVASLIEEEKLELDVVLWSDVVRGRSQDGAGSRLKGAKVLVWRFFQFGYQFGWVLFACYGEAKSVAVSEEQTGCLGSEKVAGLLCNANLWFELAG</sequence>
<dbReference type="GO" id="GO:0003723">
    <property type="term" value="F:RNA binding"/>
    <property type="evidence" value="ECO:0007669"/>
    <property type="project" value="InterPro"/>
</dbReference>
<dbReference type="Proteomes" id="UP001058974">
    <property type="component" value="Chromosome 3"/>
</dbReference>
<feature type="repeat" description="PPR" evidence="2">
    <location>
        <begin position="92"/>
        <end position="126"/>
    </location>
</feature>
<name>A0A9D4XVK7_PEA</name>
<evidence type="ECO:0000313" key="5">
    <source>
        <dbReference type="Proteomes" id="UP001058974"/>
    </source>
</evidence>
<evidence type="ECO:0000256" key="1">
    <source>
        <dbReference type="ARBA" id="ARBA00022737"/>
    </source>
</evidence>
<dbReference type="FunFam" id="1.25.40.10:FF:000285">
    <property type="entry name" value="Pentatricopeptide repeat-containing protein, chloroplastic"/>
    <property type="match status" value="1"/>
</dbReference>
<proteinExistence type="predicted"/>
<reference evidence="3 5" key="1">
    <citation type="journal article" date="2022" name="Nat. Genet.">
        <title>Improved pea reference genome and pan-genome highlight genomic features and evolutionary characteristics.</title>
        <authorList>
            <person name="Yang T."/>
            <person name="Liu R."/>
            <person name="Luo Y."/>
            <person name="Hu S."/>
            <person name="Wang D."/>
            <person name="Wang C."/>
            <person name="Pandey M.K."/>
            <person name="Ge S."/>
            <person name="Xu Q."/>
            <person name="Li N."/>
            <person name="Li G."/>
            <person name="Huang Y."/>
            <person name="Saxena R.K."/>
            <person name="Ji Y."/>
            <person name="Li M."/>
            <person name="Yan X."/>
            <person name="He Y."/>
            <person name="Liu Y."/>
            <person name="Wang X."/>
            <person name="Xiang C."/>
            <person name="Varshney R.K."/>
            <person name="Ding H."/>
            <person name="Gao S."/>
            <person name="Zong X."/>
        </authorList>
    </citation>
    <scope>NUCLEOTIDE SEQUENCE [LARGE SCALE GENOMIC DNA]</scope>
    <source>
        <strain evidence="3 5">cv. Zhongwan 6</strain>
    </source>
</reference>
<evidence type="ECO:0008006" key="6">
    <source>
        <dbReference type="Google" id="ProtNLM"/>
    </source>
</evidence>
<dbReference type="PANTHER" id="PTHR47926:SF347">
    <property type="entry name" value="PENTATRICOPEPTIDE REPEAT-CONTAINING PROTEIN"/>
    <property type="match status" value="1"/>
</dbReference>
<evidence type="ECO:0000313" key="4">
    <source>
        <dbReference type="EMBL" id="KAI5427728.1"/>
    </source>
</evidence>
<dbReference type="InterPro" id="IPR046960">
    <property type="entry name" value="PPR_At4g14850-like_plant"/>
</dbReference>
<gene>
    <name evidence="3" type="ORF">KIW84_032948</name>
    <name evidence="4" type="ORF">KIW84_032949</name>
</gene>
<keyword evidence="5" id="KW-1185">Reference proteome</keyword>
<comment type="caution">
    <text evidence="3">The sequence shown here is derived from an EMBL/GenBank/DDBJ whole genome shotgun (WGS) entry which is preliminary data.</text>
</comment>
<evidence type="ECO:0000256" key="2">
    <source>
        <dbReference type="PROSITE-ProRule" id="PRU00708"/>
    </source>
</evidence>
<dbReference type="InterPro" id="IPR011990">
    <property type="entry name" value="TPR-like_helical_dom_sf"/>
</dbReference>
<accession>A0A9D4XVK7</accession>
<dbReference type="Gramene" id="Psat03G0294900-T1">
    <property type="protein sequence ID" value="KAI5427728.1"/>
    <property type="gene ID" value="KIW84_032949"/>
</dbReference>
<dbReference type="AlphaFoldDB" id="A0A9D4XVK7"/>
<dbReference type="PROSITE" id="PS51375">
    <property type="entry name" value="PPR"/>
    <property type="match status" value="1"/>
</dbReference>
<dbReference type="Gene3D" id="1.25.40.10">
    <property type="entry name" value="Tetratricopeptide repeat domain"/>
    <property type="match status" value="1"/>
</dbReference>
<dbReference type="EMBL" id="JAMSHJ010000003">
    <property type="protein sequence ID" value="KAI5427727.1"/>
    <property type="molecule type" value="Genomic_DNA"/>
</dbReference>